<evidence type="ECO:0000313" key="8">
    <source>
        <dbReference type="EMBL" id="KKR05065.1"/>
    </source>
</evidence>
<keyword evidence="3 5" id="KW-0030">Aminoacyl-tRNA synthetase</keyword>
<organism evidence="8 9">
    <name type="scientific">Candidatus Uhrbacteria bacterium GW2011_GWF2_39_13</name>
    <dbReference type="NCBI Taxonomy" id="1618995"/>
    <lineage>
        <taxon>Bacteria</taxon>
        <taxon>Candidatus Uhriibacteriota</taxon>
    </lineage>
</organism>
<dbReference type="Gene3D" id="3.30.930.10">
    <property type="entry name" value="Bira Bifunctional Protein, Domain 2"/>
    <property type="match status" value="1"/>
</dbReference>
<dbReference type="InterPro" id="IPR004516">
    <property type="entry name" value="HisRS/HisZ"/>
</dbReference>
<evidence type="ECO:0000256" key="3">
    <source>
        <dbReference type="ARBA" id="ARBA00023146"/>
    </source>
</evidence>
<dbReference type="PATRIC" id="fig|1618995.3.peg.26"/>
<dbReference type="GO" id="GO:0005524">
    <property type="term" value="F:ATP binding"/>
    <property type="evidence" value="ECO:0007669"/>
    <property type="project" value="UniProtKB-UniRule"/>
</dbReference>
<dbReference type="GO" id="GO:0005737">
    <property type="term" value="C:cytoplasm"/>
    <property type="evidence" value="ECO:0007669"/>
    <property type="project" value="UniProtKB-SubCell"/>
</dbReference>
<keyword evidence="2 5" id="KW-0547">Nucleotide-binding</keyword>
<protein>
    <recommendedName>
        <fullName evidence="5">Histidine--tRNA ligase</fullName>
        <ecNumber evidence="5">6.1.1.21</ecNumber>
    </recommendedName>
    <alternativeName>
        <fullName evidence="5">Histidyl-tRNA synthetase</fullName>
        <shortName evidence="5">HisRS</shortName>
    </alternativeName>
</protein>
<feature type="binding site" evidence="6">
    <location>
        <position position="298"/>
    </location>
    <ligand>
        <name>L-histidine</name>
        <dbReference type="ChEBI" id="CHEBI:57595"/>
    </ligand>
</feature>
<gene>
    <name evidence="5" type="primary">hisS</name>
    <name evidence="8" type="ORF">UT30_C0001G0024</name>
</gene>
<keyword evidence="5 8" id="KW-0436">Ligase</keyword>
<comment type="similarity">
    <text evidence="1 5">Belongs to the class-II aminoacyl-tRNA synthetase family.</text>
</comment>
<comment type="subcellular location">
    <subcellularLocation>
        <location evidence="5">Cytoplasm</location>
    </subcellularLocation>
</comment>
<feature type="domain" description="Aminoacyl-transfer RNA synthetases class-II family profile" evidence="7">
    <location>
        <begin position="65"/>
        <end position="371"/>
    </location>
</feature>
<feature type="binding site" evidence="6">
    <location>
        <begin position="123"/>
        <end position="125"/>
    </location>
    <ligand>
        <name>L-histidine</name>
        <dbReference type="ChEBI" id="CHEBI:57595"/>
    </ligand>
</feature>
<feature type="binding site" evidence="6">
    <location>
        <position position="172"/>
    </location>
    <ligand>
        <name>L-histidine</name>
        <dbReference type="ChEBI" id="CHEBI:57595"/>
    </ligand>
</feature>
<dbReference type="Pfam" id="PF13393">
    <property type="entry name" value="tRNA-synt_His"/>
    <property type="match status" value="1"/>
</dbReference>
<proteinExistence type="inferred from homology"/>
<comment type="caution">
    <text evidence="8">The sequence shown here is derived from an EMBL/GenBank/DDBJ whole genome shotgun (WGS) entry which is preliminary data.</text>
</comment>
<dbReference type="InterPro" id="IPR045864">
    <property type="entry name" value="aa-tRNA-synth_II/BPL/LPL"/>
</dbReference>
<dbReference type="NCBIfam" id="TIGR00442">
    <property type="entry name" value="hisS"/>
    <property type="match status" value="1"/>
</dbReference>
<dbReference type="SUPFAM" id="SSF55681">
    <property type="entry name" value="Class II aaRS and biotin synthetases"/>
    <property type="match status" value="1"/>
</dbReference>
<keyword evidence="5" id="KW-0067">ATP-binding</keyword>
<dbReference type="SUPFAM" id="SSF52954">
    <property type="entry name" value="Class II aaRS ABD-related"/>
    <property type="match status" value="1"/>
</dbReference>
<dbReference type="HAMAP" id="MF_00127">
    <property type="entry name" value="His_tRNA_synth"/>
    <property type="match status" value="1"/>
</dbReference>
<dbReference type="PROSITE" id="PS50862">
    <property type="entry name" value="AA_TRNA_LIGASE_II"/>
    <property type="match status" value="1"/>
</dbReference>
<dbReference type="PIRSF" id="PIRSF001549">
    <property type="entry name" value="His-tRNA_synth"/>
    <property type="match status" value="1"/>
</dbReference>
<dbReference type="Pfam" id="PF03129">
    <property type="entry name" value="HGTP_anticodon"/>
    <property type="match status" value="1"/>
</dbReference>
<evidence type="ECO:0000256" key="6">
    <source>
        <dbReference type="PIRSR" id="PIRSR001549-1"/>
    </source>
</evidence>
<dbReference type="InterPro" id="IPR041715">
    <property type="entry name" value="HisRS-like_core"/>
</dbReference>
<dbReference type="PANTHER" id="PTHR43707">
    <property type="entry name" value="HISTIDYL-TRNA SYNTHETASE"/>
    <property type="match status" value="1"/>
</dbReference>
<evidence type="ECO:0000256" key="1">
    <source>
        <dbReference type="ARBA" id="ARBA00008226"/>
    </source>
</evidence>
<evidence type="ECO:0000256" key="4">
    <source>
        <dbReference type="ARBA" id="ARBA00047639"/>
    </source>
</evidence>
<accession>A0A0G0Q3R9</accession>
<dbReference type="Gene3D" id="3.40.50.800">
    <property type="entry name" value="Anticodon-binding domain"/>
    <property type="match status" value="1"/>
</dbReference>
<reference evidence="8 9" key="1">
    <citation type="journal article" date="2015" name="Nature">
        <title>rRNA introns, odd ribosomes, and small enigmatic genomes across a large radiation of phyla.</title>
        <authorList>
            <person name="Brown C.T."/>
            <person name="Hug L.A."/>
            <person name="Thomas B.C."/>
            <person name="Sharon I."/>
            <person name="Castelle C.J."/>
            <person name="Singh A."/>
            <person name="Wilkins M.J."/>
            <person name="Williams K.H."/>
            <person name="Banfield J.F."/>
        </authorList>
    </citation>
    <scope>NUCLEOTIDE SEQUENCE [LARGE SCALE GENOMIC DNA]</scope>
</reference>
<dbReference type="PANTHER" id="PTHR43707:SF1">
    <property type="entry name" value="HISTIDINE--TRNA LIGASE, MITOCHONDRIAL-RELATED"/>
    <property type="match status" value="1"/>
</dbReference>
<dbReference type="GO" id="GO:0006427">
    <property type="term" value="P:histidyl-tRNA aminoacylation"/>
    <property type="evidence" value="ECO:0007669"/>
    <property type="project" value="UniProtKB-UniRule"/>
</dbReference>
<dbReference type="EMBL" id="LBWG01000001">
    <property type="protein sequence ID" value="KKR05065.1"/>
    <property type="molecule type" value="Genomic_DNA"/>
</dbReference>
<comment type="subunit">
    <text evidence="5">Homodimer.</text>
</comment>
<sequence length="475" mass="53663">MPLKKEKPVPPKKIIKPVVEKVVEKKEKEKEKEEEEGGGKSSKTFELLRGFRDILPEEQGRWNLVRDTVRSIAESYSFDRIDLPILERSDLFQKTVGKATDIVEKEMYVFTDPSNRSVALRPEATASAARAYISHGMLDRPQPVKMWYVGPMFRHDRPQAGRYRQFYQAGFESFGVDEPIVDAQLIVLGAQIFRELGLDIKVEINSIGTPECRQAYLAELSSYFRPHRNKLSEDDKRRLQKNPLRILDSKEEATLELLQEAPQILDWLDDKSKEHFMKVLEFLEEVEIPYVLNPHLVRGLDYYTHTVFEFVLVQDEGDKSQSALGGGGRYDGLIQLLGGRPTPGCGFALGLERIVRALDAKGVNPPERSKPSVFFAQLGDAARRVGLKLFEEFRRAGVPVVEAFGKSALKGQLEAANKLGVQLTLILGQKEVLDGTIIIRDMESGAQEIMDVKKVVQIVKKKLHTDHPSDVPAVE</sequence>
<comment type="catalytic activity">
    <reaction evidence="4 5">
        <text>tRNA(His) + L-histidine + ATP = L-histidyl-tRNA(His) + AMP + diphosphate + H(+)</text>
        <dbReference type="Rhea" id="RHEA:17313"/>
        <dbReference type="Rhea" id="RHEA-COMP:9665"/>
        <dbReference type="Rhea" id="RHEA-COMP:9689"/>
        <dbReference type="ChEBI" id="CHEBI:15378"/>
        <dbReference type="ChEBI" id="CHEBI:30616"/>
        <dbReference type="ChEBI" id="CHEBI:33019"/>
        <dbReference type="ChEBI" id="CHEBI:57595"/>
        <dbReference type="ChEBI" id="CHEBI:78442"/>
        <dbReference type="ChEBI" id="CHEBI:78527"/>
        <dbReference type="ChEBI" id="CHEBI:456215"/>
        <dbReference type="EC" id="6.1.1.21"/>
    </reaction>
</comment>
<dbReference type="AlphaFoldDB" id="A0A0G0Q3R9"/>
<dbReference type="InterPro" id="IPR006195">
    <property type="entry name" value="aa-tRNA-synth_II"/>
</dbReference>
<evidence type="ECO:0000259" key="7">
    <source>
        <dbReference type="PROSITE" id="PS50862"/>
    </source>
</evidence>
<dbReference type="Proteomes" id="UP000033935">
    <property type="component" value="Unassembled WGS sequence"/>
</dbReference>
<dbReference type="InterPro" id="IPR004154">
    <property type="entry name" value="Anticodon-bd"/>
</dbReference>
<evidence type="ECO:0000256" key="2">
    <source>
        <dbReference type="ARBA" id="ARBA00022741"/>
    </source>
</evidence>
<keyword evidence="5" id="KW-0648">Protein biosynthesis</keyword>
<dbReference type="GO" id="GO:0004821">
    <property type="term" value="F:histidine-tRNA ligase activity"/>
    <property type="evidence" value="ECO:0007669"/>
    <property type="project" value="UniProtKB-UniRule"/>
</dbReference>
<feature type="binding site" evidence="6">
    <location>
        <begin position="302"/>
        <end position="303"/>
    </location>
    <ligand>
        <name>L-histidine</name>
        <dbReference type="ChEBI" id="CHEBI:57595"/>
    </ligand>
</feature>
<feature type="binding site" evidence="6">
    <location>
        <position position="154"/>
    </location>
    <ligand>
        <name>L-histidine</name>
        <dbReference type="ChEBI" id="CHEBI:57595"/>
    </ligand>
</feature>
<evidence type="ECO:0000256" key="5">
    <source>
        <dbReference type="HAMAP-Rule" id="MF_00127"/>
    </source>
</evidence>
<dbReference type="InterPro" id="IPR015807">
    <property type="entry name" value="His-tRNA-ligase"/>
</dbReference>
<feature type="binding site" evidence="6">
    <location>
        <position position="168"/>
    </location>
    <ligand>
        <name>L-histidine</name>
        <dbReference type="ChEBI" id="CHEBI:57595"/>
    </ligand>
</feature>
<name>A0A0G0Q3R9_9BACT</name>
<dbReference type="InterPro" id="IPR036621">
    <property type="entry name" value="Anticodon-bd_dom_sf"/>
</dbReference>
<evidence type="ECO:0000313" key="9">
    <source>
        <dbReference type="Proteomes" id="UP000033935"/>
    </source>
</evidence>
<dbReference type="EC" id="6.1.1.21" evidence="5"/>
<keyword evidence="5" id="KW-0963">Cytoplasm</keyword>
<dbReference type="CDD" id="cd00773">
    <property type="entry name" value="HisRS-like_core"/>
    <property type="match status" value="1"/>
</dbReference>